<evidence type="ECO:0000256" key="1">
    <source>
        <dbReference type="ARBA" id="ARBA00001974"/>
    </source>
</evidence>
<keyword evidence="5" id="KW-0521">NADP</keyword>
<evidence type="ECO:0000256" key="7">
    <source>
        <dbReference type="ARBA" id="ARBA00023033"/>
    </source>
</evidence>
<dbReference type="SUPFAM" id="SSF51905">
    <property type="entry name" value="FAD/NAD(P)-binding domain"/>
    <property type="match status" value="1"/>
</dbReference>
<dbReference type="FunFam" id="3.50.50.60:FF:000228">
    <property type="entry name" value="FAD-containing monooxygenase EthA"/>
    <property type="match status" value="1"/>
</dbReference>
<dbReference type="STRING" id="946333.A4W93_16365"/>
<comment type="cofactor">
    <cofactor evidence="1">
        <name>FAD</name>
        <dbReference type="ChEBI" id="CHEBI:57692"/>
    </cofactor>
</comment>
<dbReference type="PANTHER" id="PTHR43872">
    <property type="entry name" value="MONOOXYGENASE, PUTATIVE (AFU_ORTHOLOGUE AFUA_8G02570)-RELATED"/>
    <property type="match status" value="1"/>
</dbReference>
<evidence type="ECO:0000313" key="8">
    <source>
        <dbReference type="EMBL" id="ARN21344.1"/>
    </source>
</evidence>
<dbReference type="AlphaFoldDB" id="A0A1W6LAT4"/>
<dbReference type="GO" id="GO:0050661">
    <property type="term" value="F:NADP binding"/>
    <property type="evidence" value="ECO:0007669"/>
    <property type="project" value="InterPro"/>
</dbReference>
<sequence>MATAPRHADVIIVGAGLSGIGAAAHLQDRCPGKTFLILEARDVLGGTWDLFRYPGVRSDSDMYTLGYAFKPWTDPKAIADGLAILAYIAETARERGLDKTIHFGHRVVAARWSSAQGLWTLEAEHQGERLAFTCSVLDFCSGYYAYGEGHRPRWPGEGDYRGRFVHPQAWPDDLDYRGKRVVVIGSGATAVTLVPAMARTAAHVTMLQRSPTYVFSRPAEDGIANALRRWLPSMVAYQLVRAKNIGIGALFFTLSRRRPDGVRRWLIGEAAKALGPGVDVQKHFTPRYNPWDQRLCLVPDGDLFEALKAGTASVATDEIETFTADGIRLVSGEHLQADIVVTATGLRMKVFDGVQLSVDGKAIDLPRHLVYKGMMLDGVPNLMLTFGYTNASWTLKADLTSAFLCRLLAHMDREGLPVATPRFDGPVDAQPLFEFTSGYVQRAAADLPRQGTRKPWRLYQNYVLDWLMLRRGRLDDGALRFTRPEGAVSR</sequence>
<evidence type="ECO:0000256" key="6">
    <source>
        <dbReference type="ARBA" id="ARBA00023002"/>
    </source>
</evidence>
<keyword evidence="6" id="KW-0560">Oxidoreductase</keyword>
<dbReference type="Pfam" id="PF13450">
    <property type="entry name" value="NAD_binding_8"/>
    <property type="match status" value="1"/>
</dbReference>
<name>A0A1W6LAT4_9BURK</name>
<keyword evidence="9" id="KW-1185">Reference proteome</keyword>
<dbReference type="PRINTS" id="PR00411">
    <property type="entry name" value="PNDRDTASEI"/>
</dbReference>
<evidence type="ECO:0000256" key="4">
    <source>
        <dbReference type="ARBA" id="ARBA00022827"/>
    </source>
</evidence>
<evidence type="ECO:0000313" key="9">
    <source>
        <dbReference type="Proteomes" id="UP000193427"/>
    </source>
</evidence>
<dbReference type="OrthoDB" id="9766402at2"/>
<keyword evidence="7 8" id="KW-0503">Monooxygenase</keyword>
<keyword evidence="3" id="KW-0285">Flavoprotein</keyword>
<dbReference type="InterPro" id="IPR036188">
    <property type="entry name" value="FAD/NAD-bd_sf"/>
</dbReference>
<protein>
    <submittedName>
        <fullName evidence="8">FAD-containing monooxygenase EthA</fullName>
    </submittedName>
</protein>
<evidence type="ECO:0000256" key="3">
    <source>
        <dbReference type="ARBA" id="ARBA00022630"/>
    </source>
</evidence>
<gene>
    <name evidence="8" type="ORF">A4W93_16365</name>
</gene>
<accession>A0A1W6LAT4</accession>
<keyword evidence="4" id="KW-0274">FAD</keyword>
<dbReference type="Proteomes" id="UP000193427">
    <property type="component" value="Chromosome"/>
</dbReference>
<dbReference type="GO" id="GO:0004499">
    <property type="term" value="F:N,N-dimethylaniline monooxygenase activity"/>
    <property type="evidence" value="ECO:0007669"/>
    <property type="project" value="InterPro"/>
</dbReference>
<proteinExistence type="inferred from homology"/>
<dbReference type="InterPro" id="IPR020946">
    <property type="entry name" value="Flavin_mOase-like"/>
</dbReference>
<dbReference type="Pfam" id="PF00743">
    <property type="entry name" value="FMO-like"/>
    <property type="match status" value="1"/>
</dbReference>
<reference evidence="8 9" key="1">
    <citation type="submission" date="2016-04" db="EMBL/GenBank/DDBJ databases">
        <title>Complete genome sequence of natural rubber-degrading, novel Gram-negative bacterium, Rhizobacter gummiphilus strain NS21.</title>
        <authorList>
            <person name="Tabata M."/>
            <person name="Kasai D."/>
            <person name="Fukuda M."/>
        </authorList>
    </citation>
    <scope>NUCLEOTIDE SEQUENCE [LARGE SCALE GENOMIC DNA]</scope>
    <source>
        <strain evidence="8 9">NS21</strain>
    </source>
</reference>
<dbReference type="EMBL" id="CP015118">
    <property type="protein sequence ID" value="ARN21344.1"/>
    <property type="molecule type" value="Genomic_DNA"/>
</dbReference>
<dbReference type="KEGG" id="rgu:A4W93_16365"/>
<dbReference type="PANTHER" id="PTHR43872:SF1">
    <property type="entry name" value="MONOOXYGENASE, PUTATIVE (AFU_ORTHOLOGUE AFUA_8G02570)-RELATED"/>
    <property type="match status" value="1"/>
</dbReference>
<dbReference type="RefSeq" id="WP_085751636.1">
    <property type="nucleotide sequence ID" value="NZ_BSPR01000013.1"/>
</dbReference>
<evidence type="ECO:0000256" key="2">
    <source>
        <dbReference type="ARBA" id="ARBA00010139"/>
    </source>
</evidence>
<comment type="similarity">
    <text evidence="2">Belongs to the FAD-binding monooxygenase family.</text>
</comment>
<dbReference type="Gene3D" id="3.50.50.60">
    <property type="entry name" value="FAD/NAD(P)-binding domain"/>
    <property type="match status" value="2"/>
</dbReference>
<organism evidence="8 9">
    <name type="scientific">Piscinibacter gummiphilus</name>
    <dbReference type="NCBI Taxonomy" id="946333"/>
    <lineage>
        <taxon>Bacteria</taxon>
        <taxon>Pseudomonadati</taxon>
        <taxon>Pseudomonadota</taxon>
        <taxon>Betaproteobacteria</taxon>
        <taxon>Burkholderiales</taxon>
        <taxon>Sphaerotilaceae</taxon>
        <taxon>Piscinibacter</taxon>
    </lineage>
</organism>
<evidence type="ECO:0000256" key="5">
    <source>
        <dbReference type="ARBA" id="ARBA00022857"/>
    </source>
</evidence>
<dbReference type="InterPro" id="IPR051820">
    <property type="entry name" value="FAD-binding_MO"/>
</dbReference>
<dbReference type="GO" id="GO:0050660">
    <property type="term" value="F:flavin adenine dinucleotide binding"/>
    <property type="evidence" value="ECO:0007669"/>
    <property type="project" value="InterPro"/>
</dbReference>